<proteinExistence type="predicted"/>
<dbReference type="Gene3D" id="3.40.50.1980">
    <property type="entry name" value="Nitrogenase molybdenum iron protein domain"/>
    <property type="match status" value="2"/>
</dbReference>
<dbReference type="InterPro" id="IPR050902">
    <property type="entry name" value="ABC_Transporter_SBP"/>
</dbReference>
<keyword evidence="3" id="KW-1185">Reference proteome</keyword>
<evidence type="ECO:0000313" key="3">
    <source>
        <dbReference type="Proteomes" id="UP000317093"/>
    </source>
</evidence>
<name>A0A518B8N1_9BACT</name>
<dbReference type="AlphaFoldDB" id="A0A518B8N1"/>
<dbReference type="Pfam" id="PF01497">
    <property type="entry name" value="Peripla_BP_2"/>
    <property type="match status" value="1"/>
</dbReference>
<dbReference type="KEGG" id="knv:Pan216_42120"/>
<evidence type="ECO:0000259" key="1">
    <source>
        <dbReference type="PROSITE" id="PS50983"/>
    </source>
</evidence>
<accession>A0A518B8N1</accession>
<gene>
    <name evidence="2" type="primary">hmuT</name>
    <name evidence="2" type="ORF">Pan216_42120</name>
</gene>
<dbReference type="PANTHER" id="PTHR30535">
    <property type="entry name" value="VITAMIN B12-BINDING PROTEIN"/>
    <property type="match status" value="1"/>
</dbReference>
<dbReference type="OrthoDB" id="9787830at2"/>
<sequence length="320" mass="34558">MRGLTTPLLTILLPLGLSGISLPLIEALTTVPREPSAPPTRIVALTLGTAELIADLVPTNRIQAVSYLATKEGVSNVASLLAGVPSIRGVNTEELLKRHPDLILASRYTEPAAISQLRRCGLPVLRFTDHESFRQIERNVRQLGRTIEAQEQAKRIVDWMRDTLRAVREAVAGKDQSAERVLFFNGHFTAGQETLTDAQIDLAGGINLASLAGIEGYAPISDELVVALDPTVIVLTVSLRSKGDFADPRGAILAKSAWRNVTAIREGRVHLLPNEHLSTRSPYAVLAVVDLAKVLHPEVAESIDVAPHPSRPSSSTRGSR</sequence>
<dbReference type="RefSeq" id="WP_145260728.1">
    <property type="nucleotide sequence ID" value="NZ_CP036279.1"/>
</dbReference>
<dbReference type="PANTHER" id="PTHR30535:SF34">
    <property type="entry name" value="MOLYBDATE-BINDING PROTEIN MOLA"/>
    <property type="match status" value="1"/>
</dbReference>
<reference evidence="2 3" key="1">
    <citation type="submission" date="2019-02" db="EMBL/GenBank/DDBJ databases">
        <title>Deep-cultivation of Planctomycetes and their phenomic and genomic characterization uncovers novel biology.</title>
        <authorList>
            <person name="Wiegand S."/>
            <person name="Jogler M."/>
            <person name="Boedeker C."/>
            <person name="Pinto D."/>
            <person name="Vollmers J."/>
            <person name="Rivas-Marin E."/>
            <person name="Kohn T."/>
            <person name="Peeters S.H."/>
            <person name="Heuer A."/>
            <person name="Rast P."/>
            <person name="Oberbeckmann S."/>
            <person name="Bunk B."/>
            <person name="Jeske O."/>
            <person name="Meyerdierks A."/>
            <person name="Storesund J.E."/>
            <person name="Kallscheuer N."/>
            <person name="Luecker S."/>
            <person name="Lage O.M."/>
            <person name="Pohl T."/>
            <person name="Merkel B.J."/>
            <person name="Hornburger P."/>
            <person name="Mueller R.-W."/>
            <person name="Bruemmer F."/>
            <person name="Labrenz M."/>
            <person name="Spormann A.M."/>
            <person name="Op den Camp H."/>
            <person name="Overmann J."/>
            <person name="Amann R."/>
            <person name="Jetten M.S.M."/>
            <person name="Mascher T."/>
            <person name="Medema M.H."/>
            <person name="Devos D.P."/>
            <person name="Kaster A.-K."/>
            <person name="Ovreas L."/>
            <person name="Rohde M."/>
            <person name="Galperin M.Y."/>
            <person name="Jogler C."/>
        </authorList>
    </citation>
    <scope>NUCLEOTIDE SEQUENCE [LARGE SCALE GENOMIC DNA]</scope>
    <source>
        <strain evidence="2 3">Pan216</strain>
    </source>
</reference>
<evidence type="ECO:0000313" key="2">
    <source>
        <dbReference type="EMBL" id="QDU63334.1"/>
    </source>
</evidence>
<organism evidence="2 3">
    <name type="scientific">Kolteria novifilia</name>
    <dbReference type="NCBI Taxonomy" id="2527975"/>
    <lineage>
        <taxon>Bacteria</taxon>
        <taxon>Pseudomonadati</taxon>
        <taxon>Planctomycetota</taxon>
        <taxon>Planctomycetia</taxon>
        <taxon>Kolteriales</taxon>
        <taxon>Kolteriaceae</taxon>
        <taxon>Kolteria</taxon>
    </lineage>
</organism>
<feature type="domain" description="Fe/B12 periplasmic-binding" evidence="1">
    <location>
        <begin position="41"/>
        <end position="299"/>
    </location>
</feature>
<protein>
    <submittedName>
        <fullName evidence="2">Hemin-binding periplasmic protein HmuT</fullName>
    </submittedName>
</protein>
<dbReference type="SUPFAM" id="SSF53807">
    <property type="entry name" value="Helical backbone' metal receptor"/>
    <property type="match status" value="1"/>
</dbReference>
<dbReference type="PROSITE" id="PS50983">
    <property type="entry name" value="FE_B12_PBP"/>
    <property type="match status" value="1"/>
</dbReference>
<dbReference type="EMBL" id="CP036279">
    <property type="protein sequence ID" value="QDU63334.1"/>
    <property type="molecule type" value="Genomic_DNA"/>
</dbReference>
<dbReference type="Proteomes" id="UP000317093">
    <property type="component" value="Chromosome"/>
</dbReference>
<dbReference type="InterPro" id="IPR002491">
    <property type="entry name" value="ABC_transptr_periplasmic_BD"/>
</dbReference>